<evidence type="ECO:0000259" key="3">
    <source>
        <dbReference type="PROSITE" id="PS01031"/>
    </source>
</evidence>
<proteinExistence type="inferred from homology"/>
<feature type="domain" description="SHSP" evidence="3">
    <location>
        <begin position="28"/>
        <end position="143"/>
    </location>
</feature>
<evidence type="ECO:0000313" key="4">
    <source>
        <dbReference type="EMBL" id="SHI91895.1"/>
    </source>
</evidence>
<dbReference type="AlphaFoldDB" id="A0A1M6F2L2"/>
<dbReference type="InterPro" id="IPR008978">
    <property type="entry name" value="HSP20-like_chaperone"/>
</dbReference>
<dbReference type="STRING" id="1121420.SAMN02746098_04863"/>
<comment type="similarity">
    <text evidence="1 2">Belongs to the small heat shock protein (HSP20) family.</text>
</comment>
<evidence type="ECO:0000256" key="2">
    <source>
        <dbReference type="RuleBase" id="RU003616"/>
    </source>
</evidence>
<evidence type="ECO:0000313" key="5">
    <source>
        <dbReference type="Proteomes" id="UP000183954"/>
    </source>
</evidence>
<dbReference type="InterPro" id="IPR031107">
    <property type="entry name" value="Small_HSP"/>
</dbReference>
<dbReference type="CDD" id="cd06464">
    <property type="entry name" value="ACD_sHsps-like"/>
    <property type="match status" value="1"/>
</dbReference>
<keyword evidence="5" id="KW-1185">Reference proteome</keyword>
<dbReference type="OrthoDB" id="9811615at2"/>
<dbReference type="PANTHER" id="PTHR11527">
    <property type="entry name" value="HEAT-SHOCK PROTEIN 20 FAMILY MEMBER"/>
    <property type="match status" value="1"/>
</dbReference>
<reference evidence="5" key="1">
    <citation type="submission" date="2016-11" db="EMBL/GenBank/DDBJ databases">
        <authorList>
            <person name="Varghese N."/>
            <person name="Submissions S."/>
        </authorList>
    </citation>
    <scope>NUCLEOTIDE SEQUENCE [LARGE SCALE GENOMIC DNA]</scope>
    <source>
        <strain evidence="5">DSM 15449</strain>
    </source>
</reference>
<dbReference type="SUPFAM" id="SSF49764">
    <property type="entry name" value="HSP20-like chaperones"/>
    <property type="match status" value="1"/>
</dbReference>
<dbReference type="RefSeq" id="WP_073032903.1">
    <property type="nucleotide sequence ID" value="NZ_FQXJ01000029.1"/>
</dbReference>
<gene>
    <name evidence="4" type="ORF">SAMN02746098_04863</name>
</gene>
<sequence length="143" mass="16714">MSLISNEPYRMLDPFWNEMDRVLRRGKESYTDGLYRIDLEETQKKVIVTVEIPGIENPEDLRITLNESQLMIQGEIRKIIHEEDDESVTRHTERYFGKFSRVLTLPALVKTDGAHASYRNGLLKLSFLKDAHPAARRIEVDFH</sequence>
<dbReference type="Proteomes" id="UP000183954">
    <property type="component" value="Unassembled WGS sequence"/>
</dbReference>
<dbReference type="EMBL" id="FQXJ01000029">
    <property type="protein sequence ID" value="SHI91895.1"/>
    <property type="molecule type" value="Genomic_DNA"/>
</dbReference>
<protein>
    <submittedName>
        <fullName evidence="4">HSP20 family protein</fullName>
    </submittedName>
</protein>
<dbReference type="Pfam" id="PF00011">
    <property type="entry name" value="HSP20"/>
    <property type="match status" value="1"/>
</dbReference>
<dbReference type="InterPro" id="IPR002068">
    <property type="entry name" value="A-crystallin/Hsp20_dom"/>
</dbReference>
<dbReference type="Gene3D" id="2.60.40.790">
    <property type="match status" value="1"/>
</dbReference>
<organism evidence="4 5">
    <name type="scientific">Desulfosporosinus lacus DSM 15449</name>
    <dbReference type="NCBI Taxonomy" id="1121420"/>
    <lineage>
        <taxon>Bacteria</taxon>
        <taxon>Bacillati</taxon>
        <taxon>Bacillota</taxon>
        <taxon>Clostridia</taxon>
        <taxon>Eubacteriales</taxon>
        <taxon>Desulfitobacteriaceae</taxon>
        <taxon>Desulfosporosinus</taxon>
    </lineage>
</organism>
<dbReference type="PROSITE" id="PS01031">
    <property type="entry name" value="SHSP"/>
    <property type="match status" value="1"/>
</dbReference>
<evidence type="ECO:0000256" key="1">
    <source>
        <dbReference type="PROSITE-ProRule" id="PRU00285"/>
    </source>
</evidence>
<accession>A0A1M6F2L2</accession>
<name>A0A1M6F2L2_9FIRM</name>